<dbReference type="Pfam" id="PF20772">
    <property type="entry name" value="TACO1_YebC_N"/>
    <property type="match status" value="1"/>
</dbReference>
<name>A0A0G0LEP8_9BACT</name>
<dbReference type="InterPro" id="IPR049083">
    <property type="entry name" value="TACO1_YebC_N"/>
</dbReference>
<dbReference type="Gene3D" id="1.10.10.200">
    <property type="match status" value="1"/>
</dbReference>
<keyword evidence="4 6" id="KW-0238">DNA-binding</keyword>
<comment type="subcellular location">
    <subcellularLocation>
        <location evidence="6">Cytoplasm</location>
    </subcellularLocation>
</comment>
<comment type="caution">
    <text evidence="10">The sequence shown here is derived from an EMBL/GenBank/DDBJ whole genome shotgun (WGS) entry which is preliminary data.</text>
</comment>
<comment type="similarity">
    <text evidence="1 6">Belongs to the TACO1 family.</text>
</comment>
<keyword evidence="3 6" id="KW-0805">Transcription regulation</keyword>
<keyword evidence="5 6" id="KW-0804">Transcription</keyword>
<organism evidence="10 11">
    <name type="scientific">Berkelbacteria bacterium GW2011_GWA2_38_9</name>
    <dbReference type="NCBI Taxonomy" id="1618334"/>
    <lineage>
        <taxon>Bacteria</taxon>
        <taxon>Candidatus Berkelbacteria</taxon>
    </lineage>
</organism>
<evidence type="ECO:0000256" key="1">
    <source>
        <dbReference type="ARBA" id="ARBA00008724"/>
    </source>
</evidence>
<dbReference type="Pfam" id="PF01709">
    <property type="entry name" value="Transcrip_reg"/>
    <property type="match status" value="1"/>
</dbReference>
<accession>A0A0G0LEP8</accession>
<evidence type="ECO:0000313" key="10">
    <source>
        <dbReference type="EMBL" id="KKQ89532.1"/>
    </source>
</evidence>
<dbReference type="InterPro" id="IPR048300">
    <property type="entry name" value="TACO1_YebC-like_2nd/3rd_dom"/>
</dbReference>
<proteinExistence type="inferred from homology"/>
<dbReference type="NCBIfam" id="TIGR01033">
    <property type="entry name" value="YebC/PmpR family DNA-binding transcriptional regulator"/>
    <property type="match status" value="1"/>
</dbReference>
<dbReference type="AlphaFoldDB" id="A0A0G0LEP8"/>
<feature type="domain" description="TACO1/YebC-like second and third" evidence="8">
    <location>
        <begin position="83"/>
        <end position="238"/>
    </location>
</feature>
<dbReference type="GO" id="GO:0005829">
    <property type="term" value="C:cytosol"/>
    <property type="evidence" value="ECO:0007669"/>
    <property type="project" value="TreeGrafter"/>
</dbReference>
<gene>
    <name evidence="10" type="ORF">UT11_C0023G0006</name>
</gene>
<evidence type="ECO:0000259" key="8">
    <source>
        <dbReference type="Pfam" id="PF01709"/>
    </source>
</evidence>
<reference evidence="10 11" key="1">
    <citation type="journal article" date="2015" name="Nature">
        <title>rRNA introns, odd ribosomes, and small enigmatic genomes across a large radiation of phyla.</title>
        <authorList>
            <person name="Brown C.T."/>
            <person name="Hug L.A."/>
            <person name="Thomas B.C."/>
            <person name="Sharon I."/>
            <person name="Castelle C.J."/>
            <person name="Singh A."/>
            <person name="Wilkins M.J."/>
            <person name="Williams K.H."/>
            <person name="Banfield J.F."/>
        </authorList>
    </citation>
    <scope>NUCLEOTIDE SEQUENCE [LARGE SCALE GENOMIC DNA]</scope>
</reference>
<dbReference type="InterPro" id="IPR029072">
    <property type="entry name" value="YebC-like"/>
</dbReference>
<dbReference type="InterPro" id="IPR026564">
    <property type="entry name" value="Transcrip_reg_TACO1-like_dom3"/>
</dbReference>
<feature type="region of interest" description="Disordered" evidence="7">
    <location>
        <begin position="1"/>
        <end position="22"/>
    </location>
</feature>
<dbReference type="HAMAP" id="MF_00693">
    <property type="entry name" value="Transcrip_reg_TACO1"/>
    <property type="match status" value="1"/>
</dbReference>
<evidence type="ECO:0000256" key="5">
    <source>
        <dbReference type="ARBA" id="ARBA00023163"/>
    </source>
</evidence>
<dbReference type="PANTHER" id="PTHR12532:SF6">
    <property type="entry name" value="TRANSCRIPTIONAL REGULATORY PROTEIN YEBC-RELATED"/>
    <property type="match status" value="1"/>
</dbReference>
<evidence type="ECO:0000256" key="6">
    <source>
        <dbReference type="HAMAP-Rule" id="MF_00693"/>
    </source>
</evidence>
<evidence type="ECO:0000256" key="7">
    <source>
        <dbReference type="SAM" id="MobiDB-lite"/>
    </source>
</evidence>
<evidence type="ECO:0000256" key="2">
    <source>
        <dbReference type="ARBA" id="ARBA00022490"/>
    </source>
</evidence>
<dbReference type="NCBIfam" id="NF009044">
    <property type="entry name" value="PRK12378.1"/>
    <property type="match status" value="1"/>
</dbReference>
<evidence type="ECO:0000313" key="11">
    <source>
        <dbReference type="Proteomes" id="UP000033934"/>
    </source>
</evidence>
<evidence type="ECO:0000256" key="3">
    <source>
        <dbReference type="ARBA" id="ARBA00023015"/>
    </source>
</evidence>
<dbReference type="GO" id="GO:0006355">
    <property type="term" value="P:regulation of DNA-templated transcription"/>
    <property type="evidence" value="ECO:0007669"/>
    <property type="project" value="UniProtKB-UniRule"/>
</dbReference>
<keyword evidence="2 6" id="KW-0963">Cytoplasm</keyword>
<evidence type="ECO:0000259" key="9">
    <source>
        <dbReference type="Pfam" id="PF20772"/>
    </source>
</evidence>
<dbReference type="Proteomes" id="UP000033934">
    <property type="component" value="Unassembled WGS sequence"/>
</dbReference>
<protein>
    <recommendedName>
        <fullName evidence="6">Probable transcriptional regulatory protein UT11_C0023G0006</fullName>
    </recommendedName>
</protein>
<dbReference type="Gene3D" id="3.30.70.980">
    <property type="match status" value="2"/>
</dbReference>
<dbReference type="FunFam" id="1.10.10.200:FF:000002">
    <property type="entry name" value="Probable transcriptional regulatory protein CLM62_37755"/>
    <property type="match status" value="1"/>
</dbReference>
<dbReference type="SUPFAM" id="SSF75625">
    <property type="entry name" value="YebC-like"/>
    <property type="match status" value="1"/>
</dbReference>
<evidence type="ECO:0000256" key="4">
    <source>
        <dbReference type="ARBA" id="ARBA00023125"/>
    </source>
</evidence>
<feature type="domain" description="TACO1/YebC-like N-terminal" evidence="9">
    <location>
        <begin position="5"/>
        <end position="76"/>
    </location>
</feature>
<dbReference type="InterPro" id="IPR002876">
    <property type="entry name" value="Transcrip_reg_TACO1-like"/>
</dbReference>
<dbReference type="NCBIfam" id="NF001030">
    <property type="entry name" value="PRK00110.1"/>
    <property type="match status" value="1"/>
</dbReference>
<dbReference type="EMBL" id="LBVO01000023">
    <property type="protein sequence ID" value="KKQ89532.1"/>
    <property type="molecule type" value="Genomic_DNA"/>
</dbReference>
<dbReference type="GO" id="GO:0003677">
    <property type="term" value="F:DNA binding"/>
    <property type="evidence" value="ECO:0007669"/>
    <property type="project" value="UniProtKB-UniRule"/>
</dbReference>
<dbReference type="PANTHER" id="PTHR12532">
    <property type="entry name" value="TRANSLATIONAL ACTIVATOR OF CYTOCHROME C OXIDASE 1"/>
    <property type="match status" value="1"/>
</dbReference>
<dbReference type="InterPro" id="IPR017856">
    <property type="entry name" value="Integrase-like_N"/>
</dbReference>
<sequence>MSGHSKWATIKRQKGAQDAKRSETFTKLGNNITIAAKKGGGDPSANFSLRLAMDRARAANMPKENIERAIKRGTGELAGNKIEELVLEGFGPGKVAIIIEAVTDNKNRTLPEIRTLFTKSGCQLGNAGSVSYQFKQQGVIRISVETNGGSSQLEEKTIESGAEDYKIEDNEMVVLTQIADLQKVKEYFDSQNIVVESAKIEYLPTTTVDLSTSDEDRLMKLMGELDERDDVGEIYTNAR</sequence>